<dbReference type="InterPro" id="IPR036640">
    <property type="entry name" value="ABC1_TM_sf"/>
</dbReference>
<feature type="transmembrane region" description="Helical" evidence="9">
    <location>
        <begin position="279"/>
        <end position="297"/>
    </location>
</feature>
<dbReference type="Pfam" id="PF00664">
    <property type="entry name" value="ABC_membrane"/>
    <property type="match status" value="1"/>
</dbReference>
<dbReference type="PANTHER" id="PTHR43394:SF1">
    <property type="entry name" value="ATP-BINDING CASSETTE SUB-FAMILY B MEMBER 10, MITOCHONDRIAL"/>
    <property type="match status" value="1"/>
</dbReference>
<keyword evidence="6 12" id="KW-0067">ATP-binding</keyword>
<proteinExistence type="predicted"/>
<evidence type="ECO:0000256" key="3">
    <source>
        <dbReference type="ARBA" id="ARBA00022475"/>
    </source>
</evidence>
<feature type="transmembrane region" description="Helical" evidence="9">
    <location>
        <begin position="15"/>
        <end position="38"/>
    </location>
</feature>
<dbReference type="SUPFAM" id="SSF52540">
    <property type="entry name" value="P-loop containing nucleoside triphosphate hydrolases"/>
    <property type="match status" value="1"/>
</dbReference>
<dbReference type="SUPFAM" id="SSF90123">
    <property type="entry name" value="ABC transporter transmembrane region"/>
    <property type="match status" value="1"/>
</dbReference>
<feature type="transmembrane region" description="Helical" evidence="9">
    <location>
        <begin position="239"/>
        <end position="259"/>
    </location>
</feature>
<dbReference type="Gene3D" id="1.20.1560.10">
    <property type="entry name" value="ABC transporter type 1, transmembrane domain"/>
    <property type="match status" value="1"/>
</dbReference>
<keyword evidence="4 9" id="KW-0812">Transmembrane</keyword>
<comment type="subcellular location">
    <subcellularLocation>
        <location evidence="1">Cell membrane</location>
        <topology evidence="1">Multi-pass membrane protein</topology>
    </subcellularLocation>
</comment>
<dbReference type="InterPro" id="IPR011527">
    <property type="entry name" value="ABC1_TM_dom"/>
</dbReference>
<evidence type="ECO:0000313" key="12">
    <source>
        <dbReference type="EMBL" id="MBB5265065.1"/>
    </source>
</evidence>
<dbReference type="EMBL" id="JACHFW010000008">
    <property type="protein sequence ID" value="MBB5265065.1"/>
    <property type="molecule type" value="Genomic_DNA"/>
</dbReference>
<keyword evidence="3" id="KW-1003">Cell membrane</keyword>
<evidence type="ECO:0000259" key="11">
    <source>
        <dbReference type="PROSITE" id="PS50929"/>
    </source>
</evidence>
<dbReference type="InterPro" id="IPR003439">
    <property type="entry name" value="ABC_transporter-like_ATP-bd"/>
</dbReference>
<dbReference type="InterPro" id="IPR003593">
    <property type="entry name" value="AAA+_ATPase"/>
</dbReference>
<sequence>MVKRIFSFLHQYKKYAILAVICVVAESVFELIIPLIMADIVDKGVATGDREMIFLKGGQMLICAALALVFGIGSARFSALAGQGLGAELRKEEYRRLQAFSFSNIDNFRVSSLVTRLTSDITNVQNSISTGMRPACRGPVMLVIATGVAFTLNAQLALVFLVALPLLAFLLFEIISHVRPLYTRMQGAIDMVNRIIQENLTAVRVVKACVRGDYEREKFDKVNEDLVDISRKSFRLSALNMPAMQFVMYGTILAILWFGGRLIGTGEMQVGELTGFLSYVLQILKSLMMISNVFMMMTRSLASASRIVEVIDEKPEITDEDAGDISVERGEIEFSHVYFKYKKEAAEYVLSDISFHIGAGETVGIIGQTGSAKSTLVQLIPRLYDVTEGTIFIDGHPVKEYPLEHLRDAIAMVLQKNTLFSGSLLENLRWGKEDATMEEIEEVCQIACADEFIGRLDHGYDTEMGQGGVNVSGGQKQRLCIARALLKKPKVLILDDSTSAVDTATEGRIRQMMANKLPQMTKIIIAQRISSVRHADKIIVLDDGKVSGIGTHDKLLENNEIYQEIYESQKEGAQL</sequence>
<evidence type="ECO:0000256" key="8">
    <source>
        <dbReference type="ARBA" id="ARBA00023136"/>
    </source>
</evidence>
<feature type="transmembrane region" description="Helical" evidence="9">
    <location>
        <begin position="58"/>
        <end position="81"/>
    </location>
</feature>
<gene>
    <name evidence="12" type="ORF">HNP82_002204</name>
</gene>
<evidence type="ECO:0000256" key="4">
    <source>
        <dbReference type="ARBA" id="ARBA00022692"/>
    </source>
</evidence>
<feature type="domain" description="ABC transmembrane type-1" evidence="11">
    <location>
        <begin position="17"/>
        <end position="299"/>
    </location>
</feature>
<accession>A0A7W8HB79</accession>
<dbReference type="GO" id="GO:0016887">
    <property type="term" value="F:ATP hydrolysis activity"/>
    <property type="evidence" value="ECO:0007669"/>
    <property type="project" value="InterPro"/>
</dbReference>
<dbReference type="FunFam" id="3.40.50.300:FF:000221">
    <property type="entry name" value="Multidrug ABC transporter ATP-binding protein"/>
    <property type="match status" value="1"/>
</dbReference>
<evidence type="ECO:0000256" key="6">
    <source>
        <dbReference type="ARBA" id="ARBA00022840"/>
    </source>
</evidence>
<evidence type="ECO:0000256" key="2">
    <source>
        <dbReference type="ARBA" id="ARBA00022448"/>
    </source>
</evidence>
<evidence type="ECO:0000256" key="1">
    <source>
        <dbReference type="ARBA" id="ARBA00004651"/>
    </source>
</evidence>
<dbReference type="PANTHER" id="PTHR43394">
    <property type="entry name" value="ATP-DEPENDENT PERMEASE MDL1, MITOCHONDRIAL"/>
    <property type="match status" value="1"/>
</dbReference>
<dbReference type="PROSITE" id="PS50929">
    <property type="entry name" value="ABC_TM1F"/>
    <property type="match status" value="1"/>
</dbReference>
<evidence type="ECO:0000259" key="10">
    <source>
        <dbReference type="PROSITE" id="PS50893"/>
    </source>
</evidence>
<reference evidence="12 13" key="1">
    <citation type="submission" date="2020-08" db="EMBL/GenBank/DDBJ databases">
        <title>Genomic Encyclopedia of Type Strains, Phase IV (KMG-IV): sequencing the most valuable type-strain genomes for metagenomic binning, comparative biology and taxonomic classification.</title>
        <authorList>
            <person name="Goeker M."/>
        </authorList>
    </citation>
    <scope>NUCLEOTIDE SEQUENCE [LARGE SCALE GENOMIC DNA]</scope>
    <source>
        <strain evidence="12 13">DSM 106146</strain>
    </source>
</reference>
<dbReference type="GO" id="GO:0005886">
    <property type="term" value="C:plasma membrane"/>
    <property type="evidence" value="ECO:0007669"/>
    <property type="project" value="UniProtKB-SubCell"/>
</dbReference>
<keyword evidence="8 9" id="KW-0472">Membrane</keyword>
<feature type="domain" description="ABC transporter" evidence="10">
    <location>
        <begin position="332"/>
        <end position="568"/>
    </location>
</feature>
<dbReference type="GO" id="GO:0005524">
    <property type="term" value="F:ATP binding"/>
    <property type="evidence" value="ECO:0007669"/>
    <property type="project" value="UniProtKB-KW"/>
</dbReference>
<name>A0A7W8HB79_9FIRM</name>
<feature type="transmembrane region" description="Helical" evidence="9">
    <location>
        <begin position="158"/>
        <end position="175"/>
    </location>
</feature>
<dbReference type="Pfam" id="PF00005">
    <property type="entry name" value="ABC_tran"/>
    <property type="match status" value="1"/>
</dbReference>
<dbReference type="InterPro" id="IPR017871">
    <property type="entry name" value="ABC_transporter-like_CS"/>
</dbReference>
<feature type="transmembrane region" description="Helical" evidence="9">
    <location>
        <begin position="135"/>
        <end position="152"/>
    </location>
</feature>
<organism evidence="12 13">
    <name type="scientific">Catenibacillus scindens</name>
    <dbReference type="NCBI Taxonomy" id="673271"/>
    <lineage>
        <taxon>Bacteria</taxon>
        <taxon>Bacillati</taxon>
        <taxon>Bacillota</taxon>
        <taxon>Clostridia</taxon>
        <taxon>Lachnospirales</taxon>
        <taxon>Lachnospiraceae</taxon>
        <taxon>Catenibacillus</taxon>
    </lineage>
</organism>
<protein>
    <submittedName>
        <fullName evidence="12">ATP-binding cassette subfamily B protein</fullName>
    </submittedName>
</protein>
<dbReference type="CDD" id="cd18548">
    <property type="entry name" value="ABC_6TM_Tm287_like"/>
    <property type="match status" value="1"/>
</dbReference>
<dbReference type="Gene3D" id="3.40.50.300">
    <property type="entry name" value="P-loop containing nucleotide triphosphate hydrolases"/>
    <property type="match status" value="1"/>
</dbReference>
<dbReference type="PROSITE" id="PS00211">
    <property type="entry name" value="ABC_TRANSPORTER_1"/>
    <property type="match status" value="1"/>
</dbReference>
<dbReference type="Proteomes" id="UP000543642">
    <property type="component" value="Unassembled WGS sequence"/>
</dbReference>
<keyword evidence="5" id="KW-0547">Nucleotide-binding</keyword>
<dbReference type="SMART" id="SM00382">
    <property type="entry name" value="AAA"/>
    <property type="match status" value="1"/>
</dbReference>
<dbReference type="AlphaFoldDB" id="A0A7W8HB79"/>
<evidence type="ECO:0000256" key="9">
    <source>
        <dbReference type="SAM" id="Phobius"/>
    </source>
</evidence>
<evidence type="ECO:0000313" key="13">
    <source>
        <dbReference type="Proteomes" id="UP000543642"/>
    </source>
</evidence>
<dbReference type="InterPro" id="IPR039421">
    <property type="entry name" value="Type_1_exporter"/>
</dbReference>
<keyword evidence="13" id="KW-1185">Reference proteome</keyword>
<dbReference type="PROSITE" id="PS50893">
    <property type="entry name" value="ABC_TRANSPORTER_2"/>
    <property type="match status" value="1"/>
</dbReference>
<dbReference type="InterPro" id="IPR027417">
    <property type="entry name" value="P-loop_NTPase"/>
</dbReference>
<comment type="caution">
    <text evidence="12">The sequence shown here is derived from an EMBL/GenBank/DDBJ whole genome shotgun (WGS) entry which is preliminary data.</text>
</comment>
<evidence type="ECO:0000256" key="5">
    <source>
        <dbReference type="ARBA" id="ARBA00022741"/>
    </source>
</evidence>
<evidence type="ECO:0000256" key="7">
    <source>
        <dbReference type="ARBA" id="ARBA00022989"/>
    </source>
</evidence>
<keyword evidence="7 9" id="KW-1133">Transmembrane helix</keyword>
<dbReference type="GO" id="GO:0015421">
    <property type="term" value="F:ABC-type oligopeptide transporter activity"/>
    <property type="evidence" value="ECO:0007669"/>
    <property type="project" value="TreeGrafter"/>
</dbReference>
<keyword evidence="2" id="KW-0813">Transport</keyword>